<keyword evidence="1" id="KW-0812">Transmembrane</keyword>
<proteinExistence type="predicted"/>
<name>A0A7W5VCY1_9ACTN</name>
<evidence type="ECO:0000259" key="2">
    <source>
        <dbReference type="Pfam" id="PF23636"/>
    </source>
</evidence>
<sequence>MAYNARVTGWVGWVWFAGMMMIMVGMFNILTGSLAIVGDDLYVTAAGRLLAFDITGWGWIHLILGILAVITGVALSVGQTWARVVAAVLVMLNALTQMAWINVNPWWSLIVIALDIFVLYAIIVHGREAAALND</sequence>
<dbReference type="Proteomes" id="UP000579945">
    <property type="component" value="Unassembled WGS sequence"/>
</dbReference>
<feature type="domain" description="DUF7144" evidence="2">
    <location>
        <begin position="13"/>
        <end position="127"/>
    </location>
</feature>
<reference evidence="3 4" key="1">
    <citation type="submission" date="2020-08" db="EMBL/GenBank/DDBJ databases">
        <title>Sequencing the genomes of 1000 actinobacteria strains.</title>
        <authorList>
            <person name="Klenk H.-P."/>
        </authorList>
    </citation>
    <scope>NUCLEOTIDE SEQUENCE [LARGE SCALE GENOMIC DNA]</scope>
    <source>
        <strain evidence="3 4">DSM 44320</strain>
    </source>
</reference>
<evidence type="ECO:0000256" key="1">
    <source>
        <dbReference type="SAM" id="Phobius"/>
    </source>
</evidence>
<gene>
    <name evidence="3" type="ORF">FHR33_005460</name>
</gene>
<organism evidence="3 4">
    <name type="scientific">Nonomuraea dietziae</name>
    <dbReference type="NCBI Taxonomy" id="65515"/>
    <lineage>
        <taxon>Bacteria</taxon>
        <taxon>Bacillati</taxon>
        <taxon>Actinomycetota</taxon>
        <taxon>Actinomycetes</taxon>
        <taxon>Streptosporangiales</taxon>
        <taxon>Streptosporangiaceae</taxon>
        <taxon>Nonomuraea</taxon>
    </lineage>
</organism>
<feature type="transmembrane region" description="Helical" evidence="1">
    <location>
        <begin position="84"/>
        <end position="100"/>
    </location>
</feature>
<keyword evidence="1" id="KW-1133">Transmembrane helix</keyword>
<feature type="transmembrane region" description="Helical" evidence="1">
    <location>
        <begin position="12"/>
        <end position="37"/>
    </location>
</feature>
<feature type="transmembrane region" description="Helical" evidence="1">
    <location>
        <begin position="57"/>
        <end position="77"/>
    </location>
</feature>
<protein>
    <submittedName>
        <fullName evidence="3">Vacuolar-type H+-ATPase subunit I/STV1</fullName>
    </submittedName>
</protein>
<keyword evidence="4" id="KW-1185">Reference proteome</keyword>
<dbReference type="RefSeq" id="WP_183653105.1">
    <property type="nucleotide sequence ID" value="NZ_BAAAXX010000021.1"/>
</dbReference>
<dbReference type="AlphaFoldDB" id="A0A7W5VCY1"/>
<evidence type="ECO:0000313" key="4">
    <source>
        <dbReference type="Proteomes" id="UP000579945"/>
    </source>
</evidence>
<evidence type="ECO:0000313" key="3">
    <source>
        <dbReference type="EMBL" id="MBB3729600.1"/>
    </source>
</evidence>
<dbReference type="EMBL" id="JACIBV010000001">
    <property type="protein sequence ID" value="MBB3729600.1"/>
    <property type="molecule type" value="Genomic_DNA"/>
</dbReference>
<comment type="caution">
    <text evidence="3">The sequence shown here is derived from an EMBL/GenBank/DDBJ whole genome shotgun (WGS) entry which is preliminary data.</text>
</comment>
<dbReference type="InterPro" id="IPR055568">
    <property type="entry name" value="DUF7144"/>
</dbReference>
<feature type="transmembrane region" description="Helical" evidence="1">
    <location>
        <begin position="106"/>
        <end position="124"/>
    </location>
</feature>
<accession>A0A7W5VCY1</accession>
<keyword evidence="1" id="KW-0472">Membrane</keyword>
<dbReference type="GeneID" id="95391780"/>
<dbReference type="Pfam" id="PF23636">
    <property type="entry name" value="DUF7144"/>
    <property type="match status" value="1"/>
</dbReference>